<evidence type="ECO:0000313" key="3">
    <source>
        <dbReference type="Proteomes" id="UP001162031"/>
    </source>
</evidence>
<accession>A0AAV0UE07</accession>
<reference evidence="2" key="1">
    <citation type="submission" date="2022-12" db="EMBL/GenBank/DDBJ databases">
        <authorList>
            <person name="Webb A."/>
        </authorList>
    </citation>
    <scope>NUCLEOTIDE SEQUENCE</scope>
    <source>
        <strain evidence="2">Hp1</strain>
    </source>
</reference>
<dbReference type="EMBL" id="CANTFL010001238">
    <property type="protein sequence ID" value="CAI5734608.1"/>
    <property type="molecule type" value="Genomic_DNA"/>
</dbReference>
<name>A0AAV0UE07_HYABA</name>
<evidence type="ECO:0000313" key="2">
    <source>
        <dbReference type="EMBL" id="CAI5734608.1"/>
    </source>
</evidence>
<protein>
    <submittedName>
        <fullName evidence="2">Uncharacterized protein</fullName>
    </submittedName>
</protein>
<proteinExistence type="predicted"/>
<comment type="caution">
    <text evidence="2">The sequence shown here is derived from an EMBL/GenBank/DDBJ whole genome shotgun (WGS) entry which is preliminary data.</text>
</comment>
<feature type="region of interest" description="Disordered" evidence="1">
    <location>
        <begin position="185"/>
        <end position="208"/>
    </location>
</feature>
<sequence>MLGEREASCRLDRYYFTSDHGDWVRAVGTLILGPFYDHNGVEVRVAVPGRSVQVKTRRQVYPPPRYAARTYEEVTTDFFAGTSAHLVNVITVVGTVIYKARAYAGWLDNAKNELRKKYVTAAQDARRRSITGYHQCLKRLTDRIEGALRSWDGVEDQEVISVLKARHAGAECKAEWQQKKRRALFRSDPPERSGTRTTTIAGARGGHA</sequence>
<organism evidence="2 3">
    <name type="scientific">Hyaloperonospora brassicae</name>
    <name type="common">Brassica downy mildew</name>
    <name type="synonym">Peronospora brassicae</name>
    <dbReference type="NCBI Taxonomy" id="162125"/>
    <lineage>
        <taxon>Eukaryota</taxon>
        <taxon>Sar</taxon>
        <taxon>Stramenopiles</taxon>
        <taxon>Oomycota</taxon>
        <taxon>Peronosporomycetes</taxon>
        <taxon>Peronosporales</taxon>
        <taxon>Peronosporaceae</taxon>
        <taxon>Hyaloperonospora</taxon>
    </lineage>
</organism>
<evidence type="ECO:0000256" key="1">
    <source>
        <dbReference type="SAM" id="MobiDB-lite"/>
    </source>
</evidence>
<dbReference type="AlphaFoldDB" id="A0AAV0UE07"/>
<keyword evidence="3" id="KW-1185">Reference proteome</keyword>
<gene>
    <name evidence="2" type="ORF">HBR001_LOCUS6218</name>
</gene>
<dbReference type="Proteomes" id="UP001162031">
    <property type="component" value="Unassembled WGS sequence"/>
</dbReference>